<reference evidence="14 15" key="1">
    <citation type="submission" date="2019-03" db="EMBL/GenBank/DDBJ databases">
        <title>Draft genome sequences of novel Actinobacteria.</title>
        <authorList>
            <person name="Sahin N."/>
            <person name="Ay H."/>
            <person name="Saygin H."/>
        </authorList>
    </citation>
    <scope>NUCLEOTIDE SEQUENCE [LARGE SCALE GENOMIC DNA]</scope>
    <source>
        <strain evidence="14 15">16K309</strain>
    </source>
</reference>
<evidence type="ECO:0000256" key="5">
    <source>
        <dbReference type="ARBA" id="ARBA00022723"/>
    </source>
</evidence>
<evidence type="ECO:0000256" key="11">
    <source>
        <dbReference type="ARBA" id="ARBA00023163"/>
    </source>
</evidence>
<accession>A0A4R4V7R3</accession>
<comment type="cofactor">
    <cofactor evidence="1">
        <name>[4Fe-4S] cluster</name>
        <dbReference type="ChEBI" id="CHEBI:49883"/>
    </cofactor>
</comment>
<feature type="domain" description="4Fe-4S Wbl-type" evidence="13">
    <location>
        <begin position="14"/>
        <end position="78"/>
    </location>
</feature>
<feature type="compositionally biased region" description="Basic and acidic residues" evidence="12">
    <location>
        <begin position="1"/>
        <end position="10"/>
    </location>
</feature>
<dbReference type="PANTHER" id="PTHR38839">
    <property type="entry name" value="TRANSCRIPTIONAL REGULATOR WHID-RELATED"/>
    <property type="match status" value="1"/>
</dbReference>
<protein>
    <submittedName>
        <fullName evidence="14">WhiB family transcriptional regulator</fullName>
    </submittedName>
</protein>
<keyword evidence="11" id="KW-0804">Transcription</keyword>
<dbReference type="EMBL" id="SMKS01000064">
    <property type="protein sequence ID" value="TDD01308.1"/>
    <property type="molecule type" value="Genomic_DNA"/>
</dbReference>
<evidence type="ECO:0000313" key="15">
    <source>
        <dbReference type="Proteomes" id="UP000295674"/>
    </source>
</evidence>
<keyword evidence="4" id="KW-0004">4Fe-4S</keyword>
<dbReference type="Proteomes" id="UP000295674">
    <property type="component" value="Unassembled WGS sequence"/>
</dbReference>
<dbReference type="GO" id="GO:0045454">
    <property type="term" value="P:cell redox homeostasis"/>
    <property type="evidence" value="ECO:0007669"/>
    <property type="project" value="TreeGrafter"/>
</dbReference>
<organism evidence="14 15">
    <name type="scientific">Saccharopolyspora terrae</name>
    <dbReference type="NCBI Taxonomy" id="2530384"/>
    <lineage>
        <taxon>Bacteria</taxon>
        <taxon>Bacillati</taxon>
        <taxon>Actinomycetota</taxon>
        <taxon>Actinomycetes</taxon>
        <taxon>Pseudonocardiales</taxon>
        <taxon>Pseudonocardiaceae</taxon>
        <taxon>Saccharopolyspora</taxon>
    </lineage>
</organism>
<dbReference type="AlphaFoldDB" id="A0A4R4V7R3"/>
<keyword evidence="9" id="KW-0238">DNA-binding</keyword>
<keyword evidence="15" id="KW-1185">Reference proteome</keyword>
<dbReference type="GO" id="GO:0047134">
    <property type="term" value="F:protein-disulfide reductase [NAD(P)H] activity"/>
    <property type="evidence" value="ECO:0007669"/>
    <property type="project" value="TreeGrafter"/>
</dbReference>
<keyword evidence="7" id="KW-0411">Iron-sulfur</keyword>
<dbReference type="GO" id="GO:0005737">
    <property type="term" value="C:cytoplasm"/>
    <property type="evidence" value="ECO:0007669"/>
    <property type="project" value="UniProtKB-SubCell"/>
</dbReference>
<dbReference type="Pfam" id="PF02467">
    <property type="entry name" value="Whib"/>
    <property type="match status" value="1"/>
</dbReference>
<dbReference type="OrthoDB" id="4249150at2"/>
<evidence type="ECO:0000256" key="7">
    <source>
        <dbReference type="ARBA" id="ARBA00023014"/>
    </source>
</evidence>
<evidence type="ECO:0000256" key="8">
    <source>
        <dbReference type="ARBA" id="ARBA00023015"/>
    </source>
</evidence>
<dbReference type="GO" id="GO:0046872">
    <property type="term" value="F:metal ion binding"/>
    <property type="evidence" value="ECO:0007669"/>
    <property type="project" value="UniProtKB-KW"/>
</dbReference>
<evidence type="ECO:0000256" key="12">
    <source>
        <dbReference type="SAM" id="MobiDB-lite"/>
    </source>
</evidence>
<dbReference type="GO" id="GO:0051539">
    <property type="term" value="F:4 iron, 4 sulfur cluster binding"/>
    <property type="evidence" value="ECO:0007669"/>
    <property type="project" value="UniProtKB-KW"/>
</dbReference>
<sequence length="171" mass="18938">MTHVPGEDFGAHPLCADEDPDLHFPVSEDVSVPLIREQVERAKAVCEQCPLMATCRENAINRGSEGIWGATTTAERAEIRRERGLSGKRHRQVEPLTARDVSAGAGRVLDDLEQVRGERLPLLRKQVRQALYQARRRGDGADQQAAAVMRLVQPEIDWLNNEQDAPGEVAA</sequence>
<dbReference type="PANTHER" id="PTHR38839:SF6">
    <property type="entry name" value="TRANSCRIPTIONAL REGULATOR WHIB1"/>
    <property type="match status" value="1"/>
</dbReference>
<evidence type="ECO:0000256" key="9">
    <source>
        <dbReference type="ARBA" id="ARBA00023125"/>
    </source>
</evidence>
<evidence type="ECO:0000256" key="6">
    <source>
        <dbReference type="ARBA" id="ARBA00023004"/>
    </source>
</evidence>
<keyword evidence="5" id="KW-0479">Metal-binding</keyword>
<proteinExistence type="inferred from homology"/>
<keyword evidence="10" id="KW-1015">Disulfide bond</keyword>
<dbReference type="InterPro" id="IPR003482">
    <property type="entry name" value="Whib"/>
</dbReference>
<name>A0A4R4V7R3_9PSEU</name>
<dbReference type="PROSITE" id="PS51674">
    <property type="entry name" value="4FE4S_WBL"/>
    <property type="match status" value="1"/>
</dbReference>
<dbReference type="GO" id="GO:0003677">
    <property type="term" value="F:DNA binding"/>
    <property type="evidence" value="ECO:0007669"/>
    <property type="project" value="UniProtKB-KW"/>
</dbReference>
<dbReference type="InterPro" id="IPR034768">
    <property type="entry name" value="4FE4S_WBL"/>
</dbReference>
<comment type="caution">
    <text evidence="14">The sequence shown here is derived from an EMBL/GenBank/DDBJ whole genome shotgun (WGS) entry which is preliminary data.</text>
</comment>
<dbReference type="GO" id="GO:0045892">
    <property type="term" value="P:negative regulation of DNA-templated transcription"/>
    <property type="evidence" value="ECO:0007669"/>
    <property type="project" value="TreeGrafter"/>
</dbReference>
<comment type="subcellular location">
    <subcellularLocation>
        <location evidence="2">Cytoplasm</location>
    </subcellularLocation>
</comment>
<evidence type="ECO:0000256" key="4">
    <source>
        <dbReference type="ARBA" id="ARBA00022485"/>
    </source>
</evidence>
<evidence type="ECO:0000256" key="10">
    <source>
        <dbReference type="ARBA" id="ARBA00023157"/>
    </source>
</evidence>
<evidence type="ECO:0000256" key="3">
    <source>
        <dbReference type="ARBA" id="ARBA00006597"/>
    </source>
</evidence>
<keyword evidence="6" id="KW-0408">Iron</keyword>
<comment type="similarity">
    <text evidence="3">Belongs to the WhiB family.</text>
</comment>
<keyword evidence="8" id="KW-0805">Transcription regulation</keyword>
<evidence type="ECO:0000256" key="2">
    <source>
        <dbReference type="ARBA" id="ARBA00004496"/>
    </source>
</evidence>
<evidence type="ECO:0000259" key="13">
    <source>
        <dbReference type="PROSITE" id="PS51674"/>
    </source>
</evidence>
<feature type="region of interest" description="Disordered" evidence="12">
    <location>
        <begin position="1"/>
        <end position="20"/>
    </location>
</feature>
<evidence type="ECO:0000313" key="14">
    <source>
        <dbReference type="EMBL" id="TDD01308.1"/>
    </source>
</evidence>
<evidence type="ECO:0000256" key="1">
    <source>
        <dbReference type="ARBA" id="ARBA00001966"/>
    </source>
</evidence>
<gene>
    <name evidence="14" type="ORF">E1181_25640</name>
</gene>